<evidence type="ECO:0000313" key="5">
    <source>
        <dbReference type="Proteomes" id="UP000433876"/>
    </source>
</evidence>
<organism evidence="4 5">
    <name type="scientific">Sordaria macrospora</name>
    <dbReference type="NCBI Taxonomy" id="5147"/>
    <lineage>
        <taxon>Eukaryota</taxon>
        <taxon>Fungi</taxon>
        <taxon>Dikarya</taxon>
        <taxon>Ascomycota</taxon>
        <taxon>Pezizomycotina</taxon>
        <taxon>Sordariomycetes</taxon>
        <taxon>Sordariomycetidae</taxon>
        <taxon>Sordariales</taxon>
        <taxon>Sordariaceae</taxon>
        <taxon>Sordaria</taxon>
    </lineage>
</organism>
<evidence type="ECO:0000256" key="1">
    <source>
        <dbReference type="SAM" id="Coils"/>
    </source>
</evidence>
<sequence length="945" mass="107372">MIGQVGGRLGRGRHSAIEKPNGTEVGGVDDDAVSLQPCTKLPGRQSAELGFSLCLSIGRTCGFFHLVTILGDIWNCHCFPLSAIIARLGAYFVTVKSSDFDCTFSPSHLVGQPEVSNHSPYPYATVTMDPLSALELTQVVFDNTVRLFKFLSALVDFPKECEKYRLQLIIEYNRVLAWAKAVGLIDSVSPSSSEKENGKKNGAEEEKKNIATLASTLNTNATELILILSRIQWLLAEFRELNERYGNELIPDEVVGVKGNKKEDGKKEKEKDDKDKGGEDKKGRVWKPMERSKPKEVLKGSGTDVHEAKHEKSASSSSSSDDKTPQAKPPQLKTETSLLQISSLALSYDQSTKLSLTPLSKEEDSHRRGTNHIRRFLQHTKDVIAHPVRVRWVMVDQEAFEALLLDLHSLTERLHELMRNHHQAKMDDIVAKTYREMILARNGIGELQDMVLALGRMVEGMVDEDSDEDDYYGADGEDDDEEENEDGISRVTRERRRRRRAVNEVRDLVRLKKMAKLSEEMLRTLHDPAKSGGPEMELDMEITVMRFGGKDGRKDFLEIFELDEPEGVDPSLISRPLGYLCVDRPDGTGTDNLPVWIEWKTMGDYPEGSVKERESYLRTLTIAQMLGLPKPVSLHVPECIGFLDDRDAFGTERYGLIFMHPEEANWNSFDLVSLYDVLGIDALKPSISQRVDLALKLCSTVLNLHAVNWLHKGVLSVNVILWFRRFLPLRGLEGSDVDSRGLAHQRFWDDASEPLLSGFEYSRPENSQTTARSLDTAWDLYRWPAIQREHPTDQNSRKTYDLYSLGLMLLEIGHWQPLDEILHLRVRDHEAKMRKEMDAMKGEIKAREKPSVSLDESKRVRAWLLEERVRQEYFTEAVNPNPLRELRNTMGDRYWRAVKRCLWAHGEKGFGVEDLPDQSTDSEVGIRLQEAFTKYVIEELQAVRV</sequence>
<dbReference type="SUPFAM" id="SSF56112">
    <property type="entry name" value="Protein kinase-like (PK-like)"/>
    <property type="match status" value="1"/>
</dbReference>
<proteinExistence type="predicted"/>
<dbReference type="Gene3D" id="1.10.510.10">
    <property type="entry name" value="Transferase(Phosphotransferase) domain 1"/>
    <property type="match status" value="1"/>
</dbReference>
<dbReference type="InterPro" id="IPR011009">
    <property type="entry name" value="Kinase-like_dom_sf"/>
</dbReference>
<evidence type="ECO:0000313" key="4">
    <source>
        <dbReference type="EMBL" id="KAA8631177.1"/>
    </source>
</evidence>
<feature type="compositionally biased region" description="Acidic residues" evidence="2">
    <location>
        <begin position="465"/>
        <end position="486"/>
    </location>
</feature>
<dbReference type="VEuPathDB" id="FungiDB:SMAC_03871"/>
<feature type="coiled-coil region" evidence="1">
    <location>
        <begin position="400"/>
        <end position="427"/>
    </location>
</feature>
<comment type="caution">
    <text evidence="4">The sequence shown here is derived from an EMBL/GenBank/DDBJ whole genome shotgun (WGS) entry which is preliminary data.</text>
</comment>
<dbReference type="InterPro" id="IPR038305">
    <property type="entry name" value="HeLo_sf"/>
</dbReference>
<dbReference type="InterPro" id="IPR029498">
    <property type="entry name" value="HeLo_dom"/>
</dbReference>
<dbReference type="EMBL" id="NMPR01000084">
    <property type="protein sequence ID" value="KAA8631177.1"/>
    <property type="molecule type" value="Genomic_DNA"/>
</dbReference>
<feature type="region of interest" description="Disordered" evidence="2">
    <location>
        <begin position="259"/>
        <end position="334"/>
    </location>
</feature>
<dbReference type="PANTHER" id="PTHR37542:SF1">
    <property type="entry name" value="PRION-INHIBITION AND PROPAGATION HELO DOMAIN-CONTAINING PROTEIN"/>
    <property type="match status" value="1"/>
</dbReference>
<dbReference type="Gene3D" id="1.20.120.1020">
    <property type="entry name" value="Prion-inhibition and propagation, HeLo domain"/>
    <property type="match status" value="1"/>
</dbReference>
<name>A0A8S8ZK48_SORMA</name>
<dbReference type="PANTHER" id="PTHR37542">
    <property type="entry name" value="HELO DOMAIN-CONTAINING PROTEIN-RELATED"/>
    <property type="match status" value="1"/>
</dbReference>
<feature type="region of interest" description="Disordered" evidence="2">
    <location>
        <begin position="465"/>
        <end position="496"/>
    </location>
</feature>
<reference evidence="4 5" key="1">
    <citation type="submission" date="2017-07" db="EMBL/GenBank/DDBJ databases">
        <title>Genome sequence of the Sordaria macrospora wild type strain R19027.</title>
        <authorList>
            <person name="Nowrousian M."/>
            <person name="Teichert I."/>
            <person name="Kueck U."/>
        </authorList>
    </citation>
    <scope>NUCLEOTIDE SEQUENCE [LARGE SCALE GENOMIC DNA]</scope>
    <source>
        <strain evidence="4 5">R19027</strain>
        <tissue evidence="4">Mycelium</tissue>
    </source>
</reference>
<feature type="compositionally biased region" description="Basic and acidic residues" evidence="2">
    <location>
        <begin position="260"/>
        <end position="313"/>
    </location>
</feature>
<evidence type="ECO:0000256" key="2">
    <source>
        <dbReference type="SAM" id="MobiDB-lite"/>
    </source>
</evidence>
<evidence type="ECO:0000259" key="3">
    <source>
        <dbReference type="Pfam" id="PF14479"/>
    </source>
</evidence>
<dbReference type="Pfam" id="PF14479">
    <property type="entry name" value="HeLo"/>
    <property type="match status" value="1"/>
</dbReference>
<feature type="domain" description="Prion-inhibition and propagation HeLo" evidence="3">
    <location>
        <begin position="140"/>
        <end position="448"/>
    </location>
</feature>
<protein>
    <recommendedName>
        <fullName evidence="3">Prion-inhibition and propagation HeLo domain-containing protein</fullName>
    </recommendedName>
</protein>
<keyword evidence="1" id="KW-0175">Coiled coil</keyword>
<dbReference type="AlphaFoldDB" id="A0A8S8ZK48"/>
<accession>A0A8S8ZK48</accession>
<gene>
    <name evidence="4" type="ORF">SMACR_03871</name>
</gene>
<dbReference type="Proteomes" id="UP000433876">
    <property type="component" value="Unassembled WGS sequence"/>
</dbReference>
<feature type="region of interest" description="Disordered" evidence="2">
    <location>
        <begin position="1"/>
        <end position="28"/>
    </location>
</feature>